<dbReference type="GO" id="GO:0005886">
    <property type="term" value="C:plasma membrane"/>
    <property type="evidence" value="ECO:0007669"/>
    <property type="project" value="UniProtKB-SubCell"/>
</dbReference>
<reference evidence="9 10" key="1">
    <citation type="submission" date="2018-02" db="EMBL/GenBank/DDBJ databases">
        <title>Complete genome sequencing of Faecalibacterium prausnitzii strains isolated from the human gut.</title>
        <authorList>
            <person name="Fitzgerald B.C."/>
            <person name="Shkoporov A.N."/>
            <person name="Ross P.R."/>
            <person name="Hill C."/>
        </authorList>
    </citation>
    <scope>NUCLEOTIDE SEQUENCE [LARGE SCALE GENOMIC DNA]</scope>
    <source>
        <strain evidence="9 10">APC942/31-1</strain>
    </source>
</reference>
<accession>A0A367FWP6</accession>
<evidence type="ECO:0000256" key="7">
    <source>
        <dbReference type="ARBA" id="ARBA00023136"/>
    </source>
</evidence>
<keyword evidence="4" id="KW-1003">Cell membrane</keyword>
<dbReference type="RefSeq" id="WP_022426519.1">
    <property type="nucleotide sequence ID" value="NZ_PSQG01000026.1"/>
</dbReference>
<evidence type="ECO:0000256" key="5">
    <source>
        <dbReference type="ARBA" id="ARBA00022692"/>
    </source>
</evidence>
<feature type="transmembrane region" description="Helical" evidence="8">
    <location>
        <begin position="126"/>
        <end position="148"/>
    </location>
</feature>
<evidence type="ECO:0000256" key="8">
    <source>
        <dbReference type="SAM" id="Phobius"/>
    </source>
</evidence>
<evidence type="ECO:0000256" key="1">
    <source>
        <dbReference type="ARBA" id="ARBA00004651"/>
    </source>
</evidence>
<evidence type="ECO:0000256" key="2">
    <source>
        <dbReference type="ARBA" id="ARBA00010145"/>
    </source>
</evidence>
<feature type="transmembrane region" description="Helical" evidence="8">
    <location>
        <begin position="168"/>
        <end position="185"/>
    </location>
</feature>
<comment type="caution">
    <text evidence="9">The sequence shown here is derived from an EMBL/GenBank/DDBJ whole genome shotgun (WGS) entry which is preliminary data.</text>
</comment>
<evidence type="ECO:0000256" key="3">
    <source>
        <dbReference type="ARBA" id="ARBA00022448"/>
    </source>
</evidence>
<keyword evidence="3" id="KW-0813">Transport</keyword>
<dbReference type="Proteomes" id="UP000253208">
    <property type="component" value="Unassembled WGS sequence"/>
</dbReference>
<evidence type="ECO:0000313" key="10">
    <source>
        <dbReference type="Proteomes" id="UP000253208"/>
    </source>
</evidence>
<name>A0A367FWP6_9FIRM</name>
<gene>
    <name evidence="9" type="ORF">C4886_15115</name>
</gene>
<keyword evidence="5 8" id="KW-0812">Transmembrane</keyword>
<dbReference type="Gene3D" id="1.20.1530.20">
    <property type="match status" value="1"/>
</dbReference>
<comment type="subcellular location">
    <subcellularLocation>
        <location evidence="1">Cell membrane</location>
        <topology evidence="1">Multi-pass membrane protein</topology>
    </subcellularLocation>
</comment>
<dbReference type="GO" id="GO:0055085">
    <property type="term" value="P:transmembrane transport"/>
    <property type="evidence" value="ECO:0007669"/>
    <property type="project" value="InterPro"/>
</dbReference>
<keyword evidence="6 8" id="KW-1133">Transmembrane helix</keyword>
<protein>
    <submittedName>
        <fullName evidence="9">AEC family transporter</fullName>
    </submittedName>
</protein>
<feature type="transmembrane region" description="Helical" evidence="8">
    <location>
        <begin position="257"/>
        <end position="276"/>
    </location>
</feature>
<dbReference type="InterPro" id="IPR038770">
    <property type="entry name" value="Na+/solute_symporter_sf"/>
</dbReference>
<feature type="transmembrane region" description="Helical" evidence="8">
    <location>
        <begin position="68"/>
        <end position="90"/>
    </location>
</feature>
<dbReference type="PANTHER" id="PTHR36838:SF4">
    <property type="entry name" value="AUXIN EFFLUX CARRIER FAMILY PROTEIN"/>
    <property type="match status" value="1"/>
</dbReference>
<feature type="transmembrane region" description="Helical" evidence="8">
    <location>
        <begin position="6"/>
        <end position="25"/>
    </location>
</feature>
<evidence type="ECO:0000256" key="6">
    <source>
        <dbReference type="ARBA" id="ARBA00022989"/>
    </source>
</evidence>
<keyword evidence="7 8" id="KW-0472">Membrane</keyword>
<dbReference type="PANTHER" id="PTHR36838">
    <property type="entry name" value="AUXIN EFFLUX CARRIER FAMILY PROTEIN"/>
    <property type="match status" value="1"/>
</dbReference>
<feature type="transmembrane region" description="Helical" evidence="8">
    <location>
        <begin position="288"/>
        <end position="307"/>
    </location>
</feature>
<organism evidence="9 10">
    <name type="scientific">Blautia obeum</name>
    <dbReference type="NCBI Taxonomy" id="40520"/>
    <lineage>
        <taxon>Bacteria</taxon>
        <taxon>Bacillati</taxon>
        <taxon>Bacillota</taxon>
        <taxon>Clostridia</taxon>
        <taxon>Lachnospirales</taxon>
        <taxon>Lachnospiraceae</taxon>
        <taxon>Blautia</taxon>
    </lineage>
</organism>
<evidence type="ECO:0000256" key="4">
    <source>
        <dbReference type="ARBA" id="ARBA00022475"/>
    </source>
</evidence>
<feature type="transmembrane region" description="Helical" evidence="8">
    <location>
        <begin position="102"/>
        <end position="120"/>
    </location>
</feature>
<evidence type="ECO:0000313" key="9">
    <source>
        <dbReference type="EMBL" id="RCH42141.1"/>
    </source>
</evidence>
<comment type="similarity">
    <text evidence="2">Belongs to the auxin efflux carrier (TC 2.A.69) family.</text>
</comment>
<sequence>MDNLIFCLNVTVPIFLTLLLGYFFRRIGLFDETFVNRMNKFVFVIPLPVLLFQDIAKIDIYEAWDPKMILFCFAITSLSIMISVLLSRFLHPSDIRGEFIQASYRSSAAILGIAIIQNLYGNAGMAPLMIIASVPLYNVMAVVVLSVFKPGQGKIDGTVLKRTLKGIVTNPIILGIAAGTLWSLLRLPFPKILDSTAGNLAKTATPLGLMAMGGSLHFGKAFSRLKASVACTFMKLVGYEALFLPLAIRCGFTKDKLVSIIIMLGSASTVTCFVMAKNMGHEGSFSSGVVLLTTLFSAFTLTLWLFICKGLGLI</sequence>
<dbReference type="EMBL" id="PSQG01000026">
    <property type="protein sequence ID" value="RCH42141.1"/>
    <property type="molecule type" value="Genomic_DNA"/>
</dbReference>
<dbReference type="InterPro" id="IPR004776">
    <property type="entry name" value="Mem_transp_PIN-like"/>
</dbReference>
<dbReference type="Pfam" id="PF03547">
    <property type="entry name" value="Mem_trans"/>
    <property type="match status" value="1"/>
</dbReference>
<proteinExistence type="inferred from homology"/>
<dbReference type="AlphaFoldDB" id="A0A367FWP6"/>